<dbReference type="Proteomes" id="UP001164746">
    <property type="component" value="Chromosome 1"/>
</dbReference>
<dbReference type="InterPro" id="IPR003406">
    <property type="entry name" value="Glyco_trans_14"/>
</dbReference>
<comment type="pathway">
    <text evidence="2">Protein modification; protein glycosylation.</text>
</comment>
<evidence type="ECO:0000256" key="5">
    <source>
        <dbReference type="ARBA" id="ARBA00022692"/>
    </source>
</evidence>
<evidence type="ECO:0000313" key="12">
    <source>
        <dbReference type="Proteomes" id="UP001164746"/>
    </source>
</evidence>
<evidence type="ECO:0000256" key="3">
    <source>
        <dbReference type="ARBA" id="ARBA00022676"/>
    </source>
</evidence>
<dbReference type="PANTHER" id="PTHR19297">
    <property type="entry name" value="GLYCOSYLTRANSFERASE 14 FAMILY MEMBER"/>
    <property type="match status" value="1"/>
</dbReference>
<dbReference type="Pfam" id="PF02485">
    <property type="entry name" value="Branch"/>
    <property type="match status" value="2"/>
</dbReference>
<comment type="similarity">
    <text evidence="10">Belongs to the glycosyltransferase 14 family.</text>
</comment>
<keyword evidence="12" id="KW-1185">Reference proteome</keyword>
<sequence>MKNYLVLLSLTIAAFMCIGIYFHIIQSTSTVKPVQQNVQNNHQFDLREVHLQQFVAIMKQHQILAIETKQHADEGTLIEHPSSVTNNAVLFTNKSVFDFNCNALIKGDKNEIHKYITYVKNDNVSKLTDVSTKYVNLTSNCTHFVTHRGYITDAFTEEEKQFPIAFSILIHTEVKQAETLLRAIYRPQNLYCIHVDTKSSAAFYEEIHAISSCFDNVFLSSQRFDVKWGTMSVLEPEIECMKDLWNKSVSWKYFINLTGQEFPLRTNFELVKILKAYNGANDIYATVKSAGPAPHNIRPSKGAVHIAASRGYVDYLLHDQRAKDLLEWTRKTDIPDETYFSTLNSNPHLNVPGSYNGDLPGLAESEMLFANKFFLDFQPLARECLDELLNNRTREEYLGNLYFNDRRRVNTERLSSAGPAPHNIRPSKGAVHIAASRGYVDYLLHDQRAKDLLEWTRKTDIPDETYFSTLNSNPHLNVPGSYNGDLPGLAESEMLFANKFFLDFQPLARECLDELLNNRTREEHLGNLYFNDSFYAQQDFVINQVRLG</sequence>
<keyword evidence="8" id="KW-0472">Membrane</keyword>
<evidence type="ECO:0000256" key="9">
    <source>
        <dbReference type="ARBA" id="ARBA00023180"/>
    </source>
</evidence>
<proteinExistence type="inferred from homology"/>
<keyword evidence="4" id="KW-0808">Transferase</keyword>
<dbReference type="EMBL" id="CP111012">
    <property type="protein sequence ID" value="WAQ94343.1"/>
    <property type="molecule type" value="Genomic_DNA"/>
</dbReference>
<evidence type="ECO:0000256" key="1">
    <source>
        <dbReference type="ARBA" id="ARBA00004606"/>
    </source>
</evidence>
<evidence type="ECO:0000256" key="10">
    <source>
        <dbReference type="ARBA" id="ARBA00038150"/>
    </source>
</evidence>
<evidence type="ECO:0000256" key="6">
    <source>
        <dbReference type="ARBA" id="ARBA00022968"/>
    </source>
</evidence>
<evidence type="ECO:0000256" key="7">
    <source>
        <dbReference type="ARBA" id="ARBA00022989"/>
    </source>
</evidence>
<accession>A0ABY7DBR3</accession>
<keyword evidence="7" id="KW-1133">Transmembrane helix</keyword>
<comment type="subcellular location">
    <subcellularLocation>
        <location evidence="1">Membrane</location>
        <topology evidence="1">Single-pass type II membrane protein</topology>
    </subcellularLocation>
</comment>
<keyword evidence="9" id="KW-0325">Glycoprotein</keyword>
<dbReference type="PANTHER" id="PTHR19297:SF181">
    <property type="entry name" value="PROTEIN XYLOSYLTRANSFERASE"/>
    <property type="match status" value="1"/>
</dbReference>
<protein>
    <submittedName>
        <fullName evidence="11">GCNT1-like protein</fullName>
    </submittedName>
</protein>
<keyword evidence="3" id="KW-0328">Glycosyltransferase</keyword>
<keyword evidence="6" id="KW-0735">Signal-anchor</keyword>
<evidence type="ECO:0000256" key="2">
    <source>
        <dbReference type="ARBA" id="ARBA00004922"/>
    </source>
</evidence>
<evidence type="ECO:0000256" key="4">
    <source>
        <dbReference type="ARBA" id="ARBA00022679"/>
    </source>
</evidence>
<organism evidence="11 12">
    <name type="scientific">Mya arenaria</name>
    <name type="common">Soft-shell clam</name>
    <dbReference type="NCBI Taxonomy" id="6604"/>
    <lineage>
        <taxon>Eukaryota</taxon>
        <taxon>Metazoa</taxon>
        <taxon>Spiralia</taxon>
        <taxon>Lophotrochozoa</taxon>
        <taxon>Mollusca</taxon>
        <taxon>Bivalvia</taxon>
        <taxon>Autobranchia</taxon>
        <taxon>Heteroconchia</taxon>
        <taxon>Euheterodonta</taxon>
        <taxon>Imparidentia</taxon>
        <taxon>Neoheterodontei</taxon>
        <taxon>Myida</taxon>
        <taxon>Myoidea</taxon>
        <taxon>Myidae</taxon>
        <taxon>Mya</taxon>
    </lineage>
</organism>
<evidence type="ECO:0000313" key="11">
    <source>
        <dbReference type="EMBL" id="WAQ94343.1"/>
    </source>
</evidence>
<evidence type="ECO:0000256" key="8">
    <source>
        <dbReference type="ARBA" id="ARBA00023136"/>
    </source>
</evidence>
<gene>
    <name evidence="11" type="ORF">MAR_006814</name>
</gene>
<reference evidence="11" key="1">
    <citation type="submission" date="2022-11" db="EMBL/GenBank/DDBJ databases">
        <title>Centuries of genome instability and evolution in soft-shell clam transmissible cancer (bioRxiv).</title>
        <authorList>
            <person name="Hart S.F.M."/>
            <person name="Yonemitsu M.A."/>
            <person name="Giersch R.M."/>
            <person name="Beal B.F."/>
            <person name="Arriagada G."/>
            <person name="Davis B.W."/>
            <person name="Ostrander E.A."/>
            <person name="Goff S.P."/>
            <person name="Metzger M.J."/>
        </authorList>
    </citation>
    <scope>NUCLEOTIDE SEQUENCE</scope>
    <source>
        <strain evidence="11">MELC-2E11</strain>
        <tissue evidence="11">Siphon/mantle</tissue>
    </source>
</reference>
<name>A0ABY7DBR3_MYAAR</name>
<keyword evidence="5" id="KW-0812">Transmembrane</keyword>